<proteinExistence type="predicted"/>
<evidence type="ECO:0000256" key="1">
    <source>
        <dbReference type="SAM" id="MobiDB-lite"/>
    </source>
</evidence>
<feature type="compositionally biased region" description="Low complexity" evidence="1">
    <location>
        <begin position="230"/>
        <end position="271"/>
    </location>
</feature>
<name>A0AAU1ZQY0_9ACTN</name>
<dbReference type="EMBL" id="CP108222">
    <property type="protein sequence ID" value="WTT14254.1"/>
    <property type="molecule type" value="Genomic_DNA"/>
</dbReference>
<protein>
    <submittedName>
        <fullName evidence="3">Uncharacterized protein</fullName>
    </submittedName>
</protein>
<keyword evidence="2" id="KW-1133">Transmembrane helix</keyword>
<feature type="compositionally biased region" description="Low complexity" evidence="1">
    <location>
        <begin position="149"/>
        <end position="159"/>
    </location>
</feature>
<dbReference type="AlphaFoldDB" id="A0AAU1ZQY0"/>
<accession>A0AAU1ZQY0</accession>
<feature type="region of interest" description="Disordered" evidence="1">
    <location>
        <begin position="145"/>
        <end position="189"/>
    </location>
</feature>
<sequence>MDYCSTCRRHLNGALVCPGCGAYAPDIAPLAVGTRAPYATTGGAERQVSAAPWNEVDSGAEAPGRAPQEQPYDDSDVPAPPAPVGRAARRRQRERWKKTQRRALVATAVAIVGGGMTVSSLNRQSTDRTQTATAPDREVMGIAEEEATDSVPVPSTPTDTTHRAERTSPLTTGSATANAPHEQSAVTPVATPTAPTAVQQDSVKVPLTAATTSAVSQTASEVSGATGTVTETTASPTPSATDSTSTSDTDSSSATPSPSESSSSSSSSSPSEICLLGLVCIS</sequence>
<keyword evidence="2" id="KW-0472">Membrane</keyword>
<feature type="compositionally biased region" description="Basic residues" evidence="1">
    <location>
        <begin position="87"/>
        <end position="101"/>
    </location>
</feature>
<evidence type="ECO:0000313" key="3">
    <source>
        <dbReference type="EMBL" id="WTT14254.1"/>
    </source>
</evidence>
<keyword evidence="2" id="KW-0812">Transmembrane</keyword>
<feature type="region of interest" description="Disordered" evidence="1">
    <location>
        <begin position="56"/>
        <end position="101"/>
    </location>
</feature>
<gene>
    <name evidence="3" type="ORF">OHA22_01370</name>
</gene>
<feature type="compositionally biased region" description="Polar residues" evidence="1">
    <location>
        <begin position="168"/>
        <end position="177"/>
    </location>
</feature>
<reference evidence="3" key="1">
    <citation type="submission" date="2022-10" db="EMBL/GenBank/DDBJ databases">
        <title>The complete genomes of actinobacterial strains from the NBC collection.</title>
        <authorList>
            <person name="Joergensen T.S."/>
            <person name="Alvarez Arevalo M."/>
            <person name="Sterndorff E.B."/>
            <person name="Faurdal D."/>
            <person name="Vuksanovic O."/>
            <person name="Mourched A.-S."/>
            <person name="Charusanti P."/>
            <person name="Shaw S."/>
            <person name="Blin K."/>
            <person name="Weber T."/>
        </authorList>
    </citation>
    <scope>NUCLEOTIDE SEQUENCE</scope>
    <source>
        <strain evidence="3">NBC_00093</strain>
    </source>
</reference>
<feature type="region of interest" description="Disordered" evidence="1">
    <location>
        <begin position="213"/>
        <end position="271"/>
    </location>
</feature>
<feature type="transmembrane region" description="Helical" evidence="2">
    <location>
        <begin position="103"/>
        <end position="121"/>
    </location>
</feature>
<feature type="compositionally biased region" description="Low complexity" evidence="1">
    <location>
        <begin position="213"/>
        <end position="223"/>
    </location>
</feature>
<evidence type="ECO:0000256" key="2">
    <source>
        <dbReference type="SAM" id="Phobius"/>
    </source>
</evidence>
<organism evidence="3">
    <name type="scientific">Streptomyces sp. NBC_00093</name>
    <dbReference type="NCBI Taxonomy" id="2975649"/>
    <lineage>
        <taxon>Bacteria</taxon>
        <taxon>Bacillati</taxon>
        <taxon>Actinomycetota</taxon>
        <taxon>Actinomycetes</taxon>
        <taxon>Kitasatosporales</taxon>
        <taxon>Streptomycetaceae</taxon>
        <taxon>Streptomyces</taxon>
    </lineage>
</organism>